<organism evidence="2 3">
    <name type="scientific">Streptomyces dysideae</name>
    <dbReference type="NCBI Taxonomy" id="909626"/>
    <lineage>
        <taxon>Bacteria</taxon>
        <taxon>Bacillati</taxon>
        <taxon>Actinomycetota</taxon>
        <taxon>Actinomycetes</taxon>
        <taxon>Kitasatosporales</taxon>
        <taxon>Streptomycetaceae</taxon>
        <taxon>Streptomyces</taxon>
    </lineage>
</organism>
<protein>
    <submittedName>
        <fullName evidence="2">Uncharacterized protein</fullName>
    </submittedName>
</protein>
<dbReference type="Proteomes" id="UP000053260">
    <property type="component" value="Unassembled WGS sequence"/>
</dbReference>
<proteinExistence type="predicted"/>
<feature type="region of interest" description="Disordered" evidence="1">
    <location>
        <begin position="130"/>
        <end position="152"/>
    </location>
</feature>
<gene>
    <name evidence="2" type="ORF">AQJ91_15705</name>
</gene>
<comment type="caution">
    <text evidence="2">The sequence shown here is derived from an EMBL/GenBank/DDBJ whole genome shotgun (WGS) entry which is preliminary data.</text>
</comment>
<dbReference type="STRING" id="909626.AQJ91_15705"/>
<reference evidence="2 3" key="1">
    <citation type="submission" date="2015-10" db="EMBL/GenBank/DDBJ databases">
        <title>Draft genome sequence of Streptomyces sp. RV15, isolated from a marine sponge.</title>
        <authorList>
            <person name="Ruckert C."/>
            <person name="Abdelmohsen U.R."/>
            <person name="Winkler A."/>
            <person name="Hentschel U."/>
            <person name="Kalinowski J."/>
            <person name="Kampfer P."/>
            <person name="Glaeser S."/>
        </authorList>
    </citation>
    <scope>NUCLEOTIDE SEQUENCE [LARGE SCALE GENOMIC DNA]</scope>
    <source>
        <strain evidence="2 3">RV15</strain>
    </source>
</reference>
<accession>A0A101V0E9</accession>
<name>A0A101V0E9_9ACTN</name>
<dbReference type="EMBL" id="LMXB01000041">
    <property type="protein sequence ID" value="KUO20221.1"/>
    <property type="molecule type" value="Genomic_DNA"/>
</dbReference>
<dbReference type="AlphaFoldDB" id="A0A101V0E9"/>
<keyword evidence="3" id="KW-1185">Reference proteome</keyword>
<sequence>MLYDRDIPKVVLDADAPPGAEKTAFSPQSRAHERAGRQLYYILEELAPDFAELRTGALIRTVLRVPEGAVLYYLVEPGFHLYGATAALNRLNELDTRMAECVNRLRTDVRYSPLNYGAWFGDDVWTGKPAAEDFPPPADTPRASTTEPADPSGAYVFGDVTDAARIPAGTEEILRAALDVDGLHYVAYYTDPASLCTADLFNHPVLGRYFMARSPDQRRDKYGRMGRLLPGITRRMNMSLRTVLRGEVLQVVLDVEQGAVYFHTLPGGRFLVGVTLDQARVTEADHRVVRLGRELTGD</sequence>
<evidence type="ECO:0000313" key="2">
    <source>
        <dbReference type="EMBL" id="KUO20221.1"/>
    </source>
</evidence>
<evidence type="ECO:0000256" key="1">
    <source>
        <dbReference type="SAM" id="MobiDB-lite"/>
    </source>
</evidence>
<evidence type="ECO:0000313" key="3">
    <source>
        <dbReference type="Proteomes" id="UP000053260"/>
    </source>
</evidence>